<accession>A0AAN7VH33</accession>
<keyword evidence="4" id="KW-1185">Reference proteome</keyword>
<evidence type="ECO:0000313" key="4">
    <source>
        <dbReference type="Proteomes" id="UP001329430"/>
    </source>
</evidence>
<reference evidence="3 4" key="1">
    <citation type="journal article" date="2024" name="Insects">
        <title>An Improved Chromosome-Level Genome Assembly of the Firefly Pyrocoelia pectoralis.</title>
        <authorList>
            <person name="Fu X."/>
            <person name="Meyer-Rochow V.B."/>
            <person name="Ballantyne L."/>
            <person name="Zhu X."/>
        </authorList>
    </citation>
    <scope>NUCLEOTIDE SEQUENCE [LARGE SCALE GENOMIC DNA]</scope>
    <source>
        <strain evidence="3">XCY_ONT2</strain>
    </source>
</reference>
<dbReference type="PANTHER" id="PTHR31569">
    <property type="entry name" value="SWIM-TYPE DOMAIN-CONTAINING PROTEIN"/>
    <property type="match status" value="1"/>
</dbReference>
<evidence type="ECO:0008006" key="5">
    <source>
        <dbReference type="Google" id="ProtNLM"/>
    </source>
</evidence>
<dbReference type="InterPro" id="IPR052579">
    <property type="entry name" value="Zinc_finger_SWIM"/>
</dbReference>
<comment type="caution">
    <text evidence="3">The sequence shown here is derived from an EMBL/GenBank/DDBJ whole genome shotgun (WGS) entry which is preliminary data.</text>
</comment>
<sequence length="297" mass="34722">MPLNTNDTFDSYKELQDAVDLYEKENRVQFWKRDAKTITSAKHHALNLYKTVQDKELDLKYYYIKYACIHGGQPFRPKNKQSSIKNCRNHDGTYKQDCNASITVGLKDRMLVIKNILNNHNHEIPTSEIFRQLPKQRRLSNDNKSNVKKLMRLKVNKKLLQAHLIQQTGNSILLKDLSNIYMSHSSDDISNNNIQKIVGMLTNKYYCTVDVHSEDNKLRGMFFQDENMRKSFDLFPEILFMDGTYKLINIRCPVYVLCIENSFGKTDVVGIGVLMSETTECINWLIQKQMSKISKYR</sequence>
<protein>
    <recommendedName>
        <fullName evidence="5">Protein FAR1-RELATED SEQUENCE</fullName>
    </recommendedName>
</protein>
<evidence type="ECO:0000259" key="1">
    <source>
        <dbReference type="Pfam" id="PF21056"/>
    </source>
</evidence>
<dbReference type="AlphaFoldDB" id="A0AAN7VH33"/>
<evidence type="ECO:0000313" key="3">
    <source>
        <dbReference type="EMBL" id="KAK5648135.1"/>
    </source>
</evidence>
<dbReference type="Pfam" id="PF21599">
    <property type="entry name" value="ZSWIM3_N"/>
    <property type="match status" value="1"/>
</dbReference>
<dbReference type="InterPro" id="IPR048325">
    <property type="entry name" value="ZSWIM3_N"/>
</dbReference>
<name>A0AAN7VH33_9COLE</name>
<dbReference type="Proteomes" id="UP001329430">
    <property type="component" value="Chromosome 2"/>
</dbReference>
<feature type="domain" description="ZSWIM1/3 RNaseH-like" evidence="1">
    <location>
        <begin position="209"/>
        <end position="287"/>
    </location>
</feature>
<dbReference type="Pfam" id="PF21056">
    <property type="entry name" value="ZSWIM1-3_RNaseH-like"/>
    <property type="match status" value="1"/>
</dbReference>
<dbReference type="InterPro" id="IPR048324">
    <property type="entry name" value="ZSWIM1-3_RNaseH-like"/>
</dbReference>
<dbReference type="PANTHER" id="PTHR31569:SF4">
    <property type="entry name" value="SWIM-TYPE DOMAIN-CONTAINING PROTEIN"/>
    <property type="match status" value="1"/>
</dbReference>
<organism evidence="3 4">
    <name type="scientific">Pyrocoelia pectoralis</name>
    <dbReference type="NCBI Taxonomy" id="417401"/>
    <lineage>
        <taxon>Eukaryota</taxon>
        <taxon>Metazoa</taxon>
        <taxon>Ecdysozoa</taxon>
        <taxon>Arthropoda</taxon>
        <taxon>Hexapoda</taxon>
        <taxon>Insecta</taxon>
        <taxon>Pterygota</taxon>
        <taxon>Neoptera</taxon>
        <taxon>Endopterygota</taxon>
        <taxon>Coleoptera</taxon>
        <taxon>Polyphaga</taxon>
        <taxon>Elateriformia</taxon>
        <taxon>Elateroidea</taxon>
        <taxon>Lampyridae</taxon>
        <taxon>Lampyrinae</taxon>
        <taxon>Pyrocoelia</taxon>
    </lineage>
</organism>
<gene>
    <name evidence="3" type="ORF">RI129_003027</name>
</gene>
<feature type="domain" description="ZSWIM3 N-terminal" evidence="2">
    <location>
        <begin position="4"/>
        <end position="122"/>
    </location>
</feature>
<evidence type="ECO:0000259" key="2">
    <source>
        <dbReference type="Pfam" id="PF21599"/>
    </source>
</evidence>
<proteinExistence type="predicted"/>
<dbReference type="EMBL" id="JAVRBK010000002">
    <property type="protein sequence ID" value="KAK5648135.1"/>
    <property type="molecule type" value="Genomic_DNA"/>
</dbReference>